<keyword evidence="2" id="KW-1185">Reference proteome</keyword>
<reference evidence="1 2" key="1">
    <citation type="journal article" date="2004" name="Nat. Biotechnol.">
        <title>The genome sequence of the capnophilic rumen bacterium Mannheimia succiniciproducens.</title>
        <authorList>
            <person name="Hong S.H."/>
            <person name="Kim J.S."/>
            <person name="Lee S.Y."/>
            <person name="In Y.H."/>
            <person name="Choi S.S."/>
            <person name="Rih J.-K."/>
            <person name="Kim C.H."/>
            <person name="Jeong H."/>
            <person name="Hur C.G."/>
            <person name="Kim J.J."/>
        </authorList>
    </citation>
    <scope>NUCLEOTIDE SEQUENCE [LARGE SCALE GENOMIC DNA]</scope>
    <source>
        <strain evidence="2">KCTC 0769BP / MBEL55E</strain>
    </source>
</reference>
<dbReference type="RefSeq" id="WP_011199283.1">
    <property type="nucleotide sequence ID" value="NC_006300.1"/>
</dbReference>
<proteinExistence type="predicted"/>
<organism evidence="1 2">
    <name type="scientific">Mannheimia succiniciproducens (strain KCTC 0769BP / MBEL55E)</name>
    <dbReference type="NCBI Taxonomy" id="221988"/>
    <lineage>
        <taxon>Bacteria</taxon>
        <taxon>Pseudomonadati</taxon>
        <taxon>Pseudomonadota</taxon>
        <taxon>Gammaproteobacteria</taxon>
        <taxon>Pasteurellales</taxon>
        <taxon>Pasteurellaceae</taxon>
        <taxon>Basfia</taxon>
    </lineage>
</organism>
<gene>
    <name evidence="1" type="ordered locus">MS0099</name>
</gene>
<name>Q65WF4_MANSM</name>
<sequence length="77" mass="8540">MEQEKINAALARVQEAGYKSSLMLALAEWAEQKLRQGETLDVASLSAWAADPTRKKAYSFAVNRFLAEFSDSASKDK</sequence>
<dbReference type="HOGENOM" id="CLU_2633902_0_0_6"/>
<dbReference type="KEGG" id="msu:MS0099"/>
<evidence type="ECO:0000313" key="2">
    <source>
        <dbReference type="Proteomes" id="UP000000607"/>
    </source>
</evidence>
<dbReference type="EMBL" id="AE016827">
    <property type="protein sequence ID" value="AAU36706.1"/>
    <property type="molecule type" value="Genomic_DNA"/>
</dbReference>
<evidence type="ECO:0000313" key="1">
    <source>
        <dbReference type="EMBL" id="AAU36706.1"/>
    </source>
</evidence>
<dbReference type="AlphaFoldDB" id="Q65WF4"/>
<accession>Q65WF4</accession>
<dbReference type="Proteomes" id="UP000000607">
    <property type="component" value="Chromosome"/>
</dbReference>
<protein>
    <submittedName>
        <fullName evidence="1">Uncharacterized protein</fullName>
    </submittedName>
</protein>